<reference evidence="1" key="1">
    <citation type="submission" date="2023-03" db="EMBL/GenBank/DDBJ databases">
        <title>Chitinimonas shenzhenensis gen. nov., sp. nov., a novel member of family Burkholderiaceae isolated from activated sludge collected in Shen Zhen, China.</title>
        <authorList>
            <person name="Wang X."/>
        </authorList>
    </citation>
    <scope>NUCLEOTIDE SEQUENCE</scope>
    <source>
        <strain evidence="1">DQS-5</strain>
    </source>
</reference>
<dbReference type="SUPFAM" id="SSF69635">
    <property type="entry name" value="Type III secretory system chaperone-like"/>
    <property type="match status" value="1"/>
</dbReference>
<proteinExistence type="predicted"/>
<evidence type="ECO:0000313" key="2">
    <source>
        <dbReference type="Proteomes" id="UP001172778"/>
    </source>
</evidence>
<dbReference type="EMBL" id="JARRAF010000012">
    <property type="protein sequence ID" value="MDK2124722.1"/>
    <property type="molecule type" value="Genomic_DNA"/>
</dbReference>
<dbReference type="RefSeq" id="WP_284101036.1">
    <property type="nucleotide sequence ID" value="NZ_JARRAF010000012.1"/>
</dbReference>
<dbReference type="CDD" id="cd16364">
    <property type="entry name" value="T3SC_I-like"/>
    <property type="match status" value="1"/>
</dbReference>
<gene>
    <name evidence="1" type="ORF">PZA18_11750</name>
</gene>
<dbReference type="InterPro" id="IPR010261">
    <property type="entry name" value="Tir_chaperone"/>
</dbReference>
<dbReference type="Gene3D" id="3.30.1460.10">
    <property type="match status" value="1"/>
</dbReference>
<name>A0ABT7E1D5_9NEIS</name>
<evidence type="ECO:0000313" key="1">
    <source>
        <dbReference type="EMBL" id="MDK2124722.1"/>
    </source>
</evidence>
<organism evidence="1 2">
    <name type="scientific">Parachitinimonas caeni</name>
    <dbReference type="NCBI Taxonomy" id="3031301"/>
    <lineage>
        <taxon>Bacteria</taxon>
        <taxon>Pseudomonadati</taxon>
        <taxon>Pseudomonadota</taxon>
        <taxon>Betaproteobacteria</taxon>
        <taxon>Neisseriales</taxon>
        <taxon>Chitinibacteraceae</taxon>
        <taxon>Parachitinimonas</taxon>
    </lineage>
</organism>
<protein>
    <submittedName>
        <fullName evidence="1">Type III secretion system chaperone</fullName>
    </submittedName>
</protein>
<dbReference type="Proteomes" id="UP001172778">
    <property type="component" value="Unassembled WGS sequence"/>
</dbReference>
<keyword evidence="2" id="KW-1185">Reference proteome</keyword>
<dbReference type="Pfam" id="PF05932">
    <property type="entry name" value="CesT"/>
    <property type="match status" value="1"/>
</dbReference>
<accession>A0ABT7E1D5</accession>
<comment type="caution">
    <text evidence="1">The sequence shown here is derived from an EMBL/GenBank/DDBJ whole genome shotgun (WGS) entry which is preliminary data.</text>
</comment>
<sequence>MSFPSVFTEVMGHFAKAFGLEALTPEADGACQVVIDDSVVINFGWNPANENLVLFSPVGTLADGSRAEVMAAMLKANLFWKETGGATLALDSSGSVAVLNYQHPVARLDESTTRELAQWFFDTTNDWTSRLRDIQSGAGASAAPHAELNQYGRTLGMDFAMQFRA</sequence>